<dbReference type="EMBL" id="NGMO01000003">
    <property type="protein sequence ID" value="OTP10024.1"/>
    <property type="molecule type" value="Genomic_DNA"/>
</dbReference>
<keyword evidence="2" id="KW-1185">Reference proteome</keyword>
<dbReference type="Proteomes" id="UP000194933">
    <property type="component" value="Unassembled WGS sequence"/>
</dbReference>
<accession>A0A242JXI0</accession>
<evidence type="ECO:0000313" key="2">
    <source>
        <dbReference type="Proteomes" id="UP000194933"/>
    </source>
</evidence>
<protein>
    <submittedName>
        <fullName evidence="1">Uncharacterized protein</fullName>
    </submittedName>
</protein>
<name>A0A242JXI0_9ENTE</name>
<reference evidence="1 2" key="1">
    <citation type="submission" date="2017-05" db="EMBL/GenBank/DDBJ databases">
        <title>The Genome Sequence of Enterococcus sp. 10A9_DIV0425.</title>
        <authorList>
            <consortium name="The Broad Institute Genomics Platform"/>
            <consortium name="The Broad Institute Genomic Center for Infectious Diseases"/>
            <person name="Earl A."/>
            <person name="Manson A."/>
            <person name="Schwartman J."/>
            <person name="Gilmore M."/>
            <person name="Abouelleil A."/>
            <person name="Cao P."/>
            <person name="Chapman S."/>
            <person name="Cusick C."/>
            <person name="Shea T."/>
            <person name="Young S."/>
            <person name="Neafsey D."/>
            <person name="Nusbaum C."/>
            <person name="Birren B."/>
        </authorList>
    </citation>
    <scope>NUCLEOTIDE SEQUENCE [LARGE SCALE GENOMIC DNA]</scope>
    <source>
        <strain evidence="1 2">10A9_DIV0425</strain>
    </source>
</reference>
<dbReference type="AlphaFoldDB" id="A0A242JXI0"/>
<organism evidence="1 2">
    <name type="scientific">Candidatus Enterococcus wittei</name>
    <dbReference type="NCBI Taxonomy" id="1987383"/>
    <lineage>
        <taxon>Bacteria</taxon>
        <taxon>Bacillati</taxon>
        <taxon>Bacillota</taxon>
        <taxon>Bacilli</taxon>
        <taxon>Lactobacillales</taxon>
        <taxon>Enterococcaceae</taxon>
        <taxon>Enterococcus</taxon>
    </lineage>
</organism>
<proteinExistence type="predicted"/>
<comment type="caution">
    <text evidence="1">The sequence shown here is derived from an EMBL/GenBank/DDBJ whole genome shotgun (WGS) entry which is preliminary data.</text>
</comment>
<sequence length="20" mass="2377">SWRTTTGLNMRILMFGNLKH</sequence>
<evidence type="ECO:0000313" key="1">
    <source>
        <dbReference type="EMBL" id="OTP10024.1"/>
    </source>
</evidence>
<gene>
    <name evidence="1" type="ORF">A5844_001721</name>
</gene>
<feature type="non-terminal residue" evidence="1">
    <location>
        <position position="1"/>
    </location>
</feature>